<reference evidence="2" key="1">
    <citation type="submission" date="2020-10" db="EMBL/GenBank/DDBJ databases">
        <authorList>
            <person name="Gilroy R."/>
        </authorList>
    </citation>
    <scope>NUCLEOTIDE SEQUENCE</scope>
    <source>
        <strain evidence="2">CHK184-20233</strain>
    </source>
</reference>
<feature type="domain" description="HTH cro/C1-type" evidence="1">
    <location>
        <begin position="22"/>
        <end position="78"/>
    </location>
</feature>
<dbReference type="SMART" id="SM00530">
    <property type="entry name" value="HTH_XRE"/>
    <property type="match status" value="1"/>
</dbReference>
<evidence type="ECO:0000313" key="3">
    <source>
        <dbReference type="Proteomes" id="UP000824232"/>
    </source>
</evidence>
<dbReference type="InterPro" id="IPR010982">
    <property type="entry name" value="Lambda_DNA-bd_dom_sf"/>
</dbReference>
<organism evidence="2 3">
    <name type="scientific">Candidatus Onthousia excrementipullorum</name>
    <dbReference type="NCBI Taxonomy" id="2840884"/>
    <lineage>
        <taxon>Bacteria</taxon>
        <taxon>Bacillati</taxon>
        <taxon>Bacillota</taxon>
        <taxon>Bacilli</taxon>
        <taxon>Candidatus Onthousia</taxon>
    </lineage>
</organism>
<dbReference type="Proteomes" id="UP000824232">
    <property type="component" value="Unassembled WGS sequence"/>
</dbReference>
<gene>
    <name evidence="2" type="ORF">IAB38_04700</name>
</gene>
<sequence>MTVFKRNFDFSYNYMKDVSLNIRKYRKIAGITQEQLAADVEKSYDFIRRLEFKKGDIGCSLDTLYRISVVLNQPIGKFFEKNKDN</sequence>
<dbReference type="SUPFAM" id="SSF47413">
    <property type="entry name" value="lambda repressor-like DNA-binding domains"/>
    <property type="match status" value="1"/>
</dbReference>
<dbReference type="AlphaFoldDB" id="A0A9D1J348"/>
<comment type="caution">
    <text evidence="2">The sequence shown here is derived from an EMBL/GenBank/DDBJ whole genome shotgun (WGS) entry which is preliminary data.</text>
</comment>
<evidence type="ECO:0000313" key="2">
    <source>
        <dbReference type="EMBL" id="HIR59331.1"/>
    </source>
</evidence>
<accession>A0A9D1J348</accession>
<dbReference type="EMBL" id="DVHC01000050">
    <property type="protein sequence ID" value="HIR59331.1"/>
    <property type="molecule type" value="Genomic_DNA"/>
</dbReference>
<dbReference type="CDD" id="cd00093">
    <property type="entry name" value="HTH_XRE"/>
    <property type="match status" value="1"/>
</dbReference>
<dbReference type="Gene3D" id="1.10.260.40">
    <property type="entry name" value="lambda repressor-like DNA-binding domains"/>
    <property type="match status" value="1"/>
</dbReference>
<protein>
    <submittedName>
        <fullName evidence="2">Helix-turn-helix transcriptional regulator</fullName>
    </submittedName>
</protein>
<dbReference type="PROSITE" id="PS50943">
    <property type="entry name" value="HTH_CROC1"/>
    <property type="match status" value="1"/>
</dbReference>
<dbReference type="Pfam" id="PF01381">
    <property type="entry name" value="HTH_3"/>
    <property type="match status" value="1"/>
</dbReference>
<dbReference type="InterPro" id="IPR001387">
    <property type="entry name" value="Cro/C1-type_HTH"/>
</dbReference>
<reference evidence="2" key="2">
    <citation type="journal article" date="2021" name="PeerJ">
        <title>Extensive microbial diversity within the chicken gut microbiome revealed by metagenomics and culture.</title>
        <authorList>
            <person name="Gilroy R."/>
            <person name="Ravi A."/>
            <person name="Getino M."/>
            <person name="Pursley I."/>
            <person name="Horton D.L."/>
            <person name="Alikhan N.F."/>
            <person name="Baker D."/>
            <person name="Gharbi K."/>
            <person name="Hall N."/>
            <person name="Watson M."/>
            <person name="Adriaenssens E.M."/>
            <person name="Foster-Nyarko E."/>
            <person name="Jarju S."/>
            <person name="Secka A."/>
            <person name="Antonio M."/>
            <person name="Oren A."/>
            <person name="Chaudhuri R.R."/>
            <person name="La Ragione R."/>
            <person name="Hildebrand F."/>
            <person name="Pallen M.J."/>
        </authorList>
    </citation>
    <scope>NUCLEOTIDE SEQUENCE</scope>
    <source>
        <strain evidence="2">CHK184-20233</strain>
    </source>
</reference>
<proteinExistence type="predicted"/>
<name>A0A9D1J348_9FIRM</name>
<dbReference type="GO" id="GO:0003677">
    <property type="term" value="F:DNA binding"/>
    <property type="evidence" value="ECO:0007669"/>
    <property type="project" value="InterPro"/>
</dbReference>
<evidence type="ECO:0000259" key="1">
    <source>
        <dbReference type="PROSITE" id="PS50943"/>
    </source>
</evidence>